<evidence type="ECO:0000313" key="2">
    <source>
        <dbReference type="Proteomes" id="UP001627154"/>
    </source>
</evidence>
<gene>
    <name evidence="1" type="ORF">TKK_018321</name>
</gene>
<reference evidence="1 2" key="1">
    <citation type="journal article" date="2024" name="bioRxiv">
        <title>A reference genome for Trichogramma kaykai: A tiny desert-dwelling parasitoid wasp with competing sex-ratio distorters.</title>
        <authorList>
            <person name="Culotta J."/>
            <person name="Lindsey A.R."/>
        </authorList>
    </citation>
    <scope>NUCLEOTIDE SEQUENCE [LARGE SCALE GENOMIC DNA]</scope>
    <source>
        <strain evidence="1 2">KSX58</strain>
    </source>
</reference>
<organism evidence="1 2">
    <name type="scientific">Trichogramma kaykai</name>
    <dbReference type="NCBI Taxonomy" id="54128"/>
    <lineage>
        <taxon>Eukaryota</taxon>
        <taxon>Metazoa</taxon>
        <taxon>Ecdysozoa</taxon>
        <taxon>Arthropoda</taxon>
        <taxon>Hexapoda</taxon>
        <taxon>Insecta</taxon>
        <taxon>Pterygota</taxon>
        <taxon>Neoptera</taxon>
        <taxon>Endopterygota</taxon>
        <taxon>Hymenoptera</taxon>
        <taxon>Apocrita</taxon>
        <taxon>Proctotrupomorpha</taxon>
        <taxon>Chalcidoidea</taxon>
        <taxon>Trichogrammatidae</taxon>
        <taxon>Trichogramma</taxon>
    </lineage>
</organism>
<evidence type="ECO:0000313" key="1">
    <source>
        <dbReference type="EMBL" id="KAL3386107.1"/>
    </source>
</evidence>
<comment type="caution">
    <text evidence="1">The sequence shown here is derived from an EMBL/GenBank/DDBJ whole genome shotgun (WGS) entry which is preliminary data.</text>
</comment>
<dbReference type="EMBL" id="JBJJXI010000148">
    <property type="protein sequence ID" value="KAL3386107.1"/>
    <property type="molecule type" value="Genomic_DNA"/>
</dbReference>
<protein>
    <submittedName>
        <fullName evidence="1">Uncharacterized protein</fullName>
    </submittedName>
</protein>
<sequence>MIANQTSMNLTKQVLFTREDIQNYTKRALRKSRDATSYSHHTPEIFCISNLLSCQLEKGISKLRDSSQFVALNDSDVHEKRDECKR</sequence>
<keyword evidence="2" id="KW-1185">Reference proteome</keyword>
<proteinExistence type="predicted"/>
<dbReference type="AlphaFoldDB" id="A0ABD2VZA8"/>
<name>A0ABD2VZA8_9HYME</name>
<dbReference type="Proteomes" id="UP001627154">
    <property type="component" value="Unassembled WGS sequence"/>
</dbReference>
<accession>A0ABD2VZA8</accession>